<dbReference type="RefSeq" id="WP_370893858.1">
    <property type="nucleotide sequence ID" value="NZ_JBGJLR010000021.1"/>
</dbReference>
<dbReference type="InterPro" id="IPR036890">
    <property type="entry name" value="HATPase_C_sf"/>
</dbReference>
<evidence type="ECO:0000256" key="9">
    <source>
        <dbReference type="ARBA" id="ARBA00022840"/>
    </source>
</evidence>
<evidence type="ECO:0000256" key="3">
    <source>
        <dbReference type="ARBA" id="ARBA00012438"/>
    </source>
</evidence>
<proteinExistence type="predicted"/>
<protein>
    <recommendedName>
        <fullName evidence="3">histidine kinase</fullName>
        <ecNumber evidence="3">2.7.13.3</ecNumber>
    </recommendedName>
</protein>
<comment type="catalytic activity">
    <reaction evidence="1">
        <text>ATP + protein L-histidine = ADP + protein N-phospho-L-histidine.</text>
        <dbReference type="EC" id="2.7.13.3"/>
    </reaction>
</comment>
<dbReference type="InterPro" id="IPR004358">
    <property type="entry name" value="Sig_transdc_His_kin-like_C"/>
</dbReference>
<dbReference type="EC" id="2.7.13.3" evidence="3"/>
<keyword evidence="9 16" id="KW-0067">ATP-binding</keyword>
<keyword evidence="12 13" id="KW-0472">Membrane</keyword>
<feature type="transmembrane region" description="Helical" evidence="13">
    <location>
        <begin position="154"/>
        <end position="176"/>
    </location>
</feature>
<dbReference type="PRINTS" id="PR00344">
    <property type="entry name" value="BCTRLSENSOR"/>
</dbReference>
<dbReference type="InterPro" id="IPR050428">
    <property type="entry name" value="TCS_sensor_his_kinase"/>
</dbReference>
<evidence type="ECO:0000313" key="17">
    <source>
        <dbReference type="Proteomes" id="UP001567350"/>
    </source>
</evidence>
<dbReference type="InterPro" id="IPR036097">
    <property type="entry name" value="HisK_dim/P_sf"/>
</dbReference>
<dbReference type="SMART" id="SM00388">
    <property type="entry name" value="HisKA"/>
    <property type="match status" value="1"/>
</dbReference>
<evidence type="ECO:0000256" key="2">
    <source>
        <dbReference type="ARBA" id="ARBA00004141"/>
    </source>
</evidence>
<dbReference type="SMART" id="SM00387">
    <property type="entry name" value="HATPase_c"/>
    <property type="match status" value="1"/>
</dbReference>
<name>A0ABV4IG19_9BURK</name>
<dbReference type="PROSITE" id="PS50109">
    <property type="entry name" value="HIS_KIN"/>
    <property type="match status" value="1"/>
</dbReference>
<dbReference type="PROSITE" id="PS50885">
    <property type="entry name" value="HAMP"/>
    <property type="match status" value="1"/>
</dbReference>
<dbReference type="GO" id="GO:0005524">
    <property type="term" value="F:ATP binding"/>
    <property type="evidence" value="ECO:0007669"/>
    <property type="project" value="UniProtKB-KW"/>
</dbReference>
<evidence type="ECO:0000256" key="11">
    <source>
        <dbReference type="ARBA" id="ARBA00023012"/>
    </source>
</evidence>
<keyword evidence="4" id="KW-0597">Phosphoprotein</keyword>
<keyword evidence="17" id="KW-1185">Reference proteome</keyword>
<evidence type="ECO:0000256" key="13">
    <source>
        <dbReference type="SAM" id="Phobius"/>
    </source>
</evidence>
<accession>A0ABV4IG19</accession>
<reference evidence="16 17" key="1">
    <citation type="submission" date="2024-08" db="EMBL/GenBank/DDBJ databases">
        <authorList>
            <person name="Feng Z."/>
            <person name="Ronholm J."/>
        </authorList>
    </citation>
    <scope>NUCLEOTIDE SEQUENCE [LARGE SCALE GENOMIC DNA]</scope>
    <source>
        <strain evidence="16 17">4-AB0-8</strain>
    </source>
</reference>
<dbReference type="PANTHER" id="PTHR45436">
    <property type="entry name" value="SENSOR HISTIDINE KINASE YKOH"/>
    <property type="match status" value="1"/>
</dbReference>
<keyword evidence="5" id="KW-0808">Transferase</keyword>
<dbReference type="Pfam" id="PF00512">
    <property type="entry name" value="HisKA"/>
    <property type="match status" value="1"/>
</dbReference>
<evidence type="ECO:0000256" key="4">
    <source>
        <dbReference type="ARBA" id="ARBA00022553"/>
    </source>
</evidence>
<evidence type="ECO:0000256" key="10">
    <source>
        <dbReference type="ARBA" id="ARBA00022989"/>
    </source>
</evidence>
<dbReference type="InterPro" id="IPR003594">
    <property type="entry name" value="HATPase_dom"/>
</dbReference>
<evidence type="ECO:0000256" key="8">
    <source>
        <dbReference type="ARBA" id="ARBA00022777"/>
    </source>
</evidence>
<keyword evidence="10 13" id="KW-1133">Transmembrane helix</keyword>
<dbReference type="CDD" id="cd00082">
    <property type="entry name" value="HisKA"/>
    <property type="match status" value="1"/>
</dbReference>
<keyword evidence="6 13" id="KW-0812">Transmembrane</keyword>
<dbReference type="InterPro" id="IPR005467">
    <property type="entry name" value="His_kinase_dom"/>
</dbReference>
<dbReference type="Gene3D" id="1.10.287.130">
    <property type="match status" value="1"/>
</dbReference>
<keyword evidence="7" id="KW-0547">Nucleotide-binding</keyword>
<dbReference type="SUPFAM" id="SSF55874">
    <property type="entry name" value="ATPase domain of HSP90 chaperone/DNA topoisomerase II/histidine kinase"/>
    <property type="match status" value="1"/>
</dbReference>
<evidence type="ECO:0000256" key="5">
    <source>
        <dbReference type="ARBA" id="ARBA00022679"/>
    </source>
</evidence>
<evidence type="ECO:0000259" key="15">
    <source>
        <dbReference type="PROSITE" id="PS50885"/>
    </source>
</evidence>
<sequence>MKSLRVRLVVTLCIAICVLWSTVAAWMFSSMRHELQSVLDDRLVASTRMVAGIMGQFSQAQVAAVGKGTKPADLTPVIARDGVACEVSLVRSEVEVLPIARTENSPGFGEVEELGFGRITKGGKPWRTYVLEENGIRITTADRIDVREHLVQSFAYAMVLPFAMALLGLLAITWWVGTRGLEPLRRLQQALAKRPPQDDQPIQVGQDIAELAPMVQSLNALLLRSHAALEHERRWTADAAHELRTPLTAIKTHVQVMQLLFERECQRGDKAENPALVQMRQSLENAKQGITHMHDTLEQLLLLARLEGTQGLVSQHLAGEDILAAFERACEQSQKNALSKGYASALEAQVRPDALAVWDACKFVLPLPLPLLMCAVGNVIDNALRHNEGDKAVDAVIELAPTQDGIYVHVRDYGAGMSEAECEQALKRFWRKNPLGQGTGLGLTIVQRIIASADGRLSLERAEGGGLLVRLFLPAVVQDDSVAAALLNKTLGSKH</sequence>
<evidence type="ECO:0000256" key="12">
    <source>
        <dbReference type="ARBA" id="ARBA00023136"/>
    </source>
</evidence>
<dbReference type="InterPro" id="IPR003660">
    <property type="entry name" value="HAMP_dom"/>
</dbReference>
<comment type="subcellular location">
    <subcellularLocation>
        <location evidence="2">Membrane</location>
        <topology evidence="2">Multi-pass membrane protein</topology>
    </subcellularLocation>
</comment>
<dbReference type="InterPro" id="IPR003661">
    <property type="entry name" value="HisK_dim/P_dom"/>
</dbReference>
<comment type="caution">
    <text evidence="16">The sequence shown here is derived from an EMBL/GenBank/DDBJ whole genome shotgun (WGS) entry which is preliminary data.</text>
</comment>
<dbReference type="Proteomes" id="UP001567350">
    <property type="component" value="Unassembled WGS sequence"/>
</dbReference>
<gene>
    <name evidence="16" type="ORF">ACBP88_15210</name>
</gene>
<dbReference type="SUPFAM" id="SSF47384">
    <property type="entry name" value="Homodimeric domain of signal transducing histidine kinase"/>
    <property type="match status" value="1"/>
</dbReference>
<feature type="domain" description="HAMP" evidence="15">
    <location>
        <begin position="178"/>
        <end position="230"/>
    </location>
</feature>
<organism evidence="16 17">
    <name type="scientific">Comamonas jiangduensis</name>
    <dbReference type="NCBI Taxonomy" id="1194168"/>
    <lineage>
        <taxon>Bacteria</taxon>
        <taxon>Pseudomonadati</taxon>
        <taxon>Pseudomonadota</taxon>
        <taxon>Betaproteobacteria</taxon>
        <taxon>Burkholderiales</taxon>
        <taxon>Comamonadaceae</taxon>
        <taxon>Comamonas</taxon>
    </lineage>
</organism>
<evidence type="ECO:0000256" key="6">
    <source>
        <dbReference type="ARBA" id="ARBA00022692"/>
    </source>
</evidence>
<evidence type="ECO:0000313" key="16">
    <source>
        <dbReference type="EMBL" id="MEZ2740775.1"/>
    </source>
</evidence>
<feature type="domain" description="Histidine kinase" evidence="14">
    <location>
        <begin position="238"/>
        <end position="477"/>
    </location>
</feature>
<evidence type="ECO:0000256" key="1">
    <source>
        <dbReference type="ARBA" id="ARBA00000085"/>
    </source>
</evidence>
<evidence type="ECO:0000259" key="14">
    <source>
        <dbReference type="PROSITE" id="PS50109"/>
    </source>
</evidence>
<keyword evidence="11" id="KW-0902">Two-component regulatory system</keyword>
<dbReference type="EMBL" id="JBGJLR010000021">
    <property type="protein sequence ID" value="MEZ2740775.1"/>
    <property type="molecule type" value="Genomic_DNA"/>
</dbReference>
<dbReference type="Gene3D" id="3.30.565.10">
    <property type="entry name" value="Histidine kinase-like ATPase, C-terminal domain"/>
    <property type="match status" value="1"/>
</dbReference>
<evidence type="ECO:0000256" key="7">
    <source>
        <dbReference type="ARBA" id="ARBA00022741"/>
    </source>
</evidence>
<dbReference type="Pfam" id="PF02518">
    <property type="entry name" value="HATPase_c"/>
    <property type="match status" value="1"/>
</dbReference>
<dbReference type="PANTHER" id="PTHR45436:SF14">
    <property type="entry name" value="SENSOR PROTEIN QSEC"/>
    <property type="match status" value="1"/>
</dbReference>
<keyword evidence="8" id="KW-0418">Kinase</keyword>